<dbReference type="RefSeq" id="WP_330928376.1">
    <property type="nucleotide sequence ID" value="NZ_CP119075.1"/>
</dbReference>
<dbReference type="AlphaFoldDB" id="A0AAF0CN45"/>
<protein>
    <submittedName>
        <fullName evidence="2">Uncharacterized protein</fullName>
    </submittedName>
</protein>
<evidence type="ECO:0000313" key="2">
    <source>
        <dbReference type="EMBL" id="WED65028.1"/>
    </source>
</evidence>
<reference evidence="2" key="1">
    <citation type="submission" date="2023-03" db="EMBL/GenBank/DDBJ databases">
        <title>Lomoglobus Profundus gen. nov., sp. nov., a novel member of the phylum Verrucomicrobia, isolated from deep-marine sediment of South China Sea.</title>
        <authorList>
            <person name="Ahmad T."/>
            <person name="Ishaq S.E."/>
            <person name="Wang F."/>
        </authorList>
    </citation>
    <scope>NUCLEOTIDE SEQUENCE</scope>
    <source>
        <strain evidence="2">LMO-M01</strain>
    </source>
</reference>
<feature type="transmembrane region" description="Helical" evidence="1">
    <location>
        <begin position="32"/>
        <end position="49"/>
    </location>
</feature>
<keyword evidence="1" id="KW-1133">Transmembrane helix</keyword>
<keyword evidence="1" id="KW-0812">Transmembrane</keyword>
<dbReference type="EMBL" id="CP119075">
    <property type="protein sequence ID" value="WED65028.1"/>
    <property type="molecule type" value="Genomic_DNA"/>
</dbReference>
<organism evidence="2 3">
    <name type="scientific">Synoicihabitans lomoniglobus</name>
    <dbReference type="NCBI Taxonomy" id="2909285"/>
    <lineage>
        <taxon>Bacteria</taxon>
        <taxon>Pseudomonadati</taxon>
        <taxon>Verrucomicrobiota</taxon>
        <taxon>Opitutia</taxon>
        <taxon>Opitutales</taxon>
        <taxon>Opitutaceae</taxon>
        <taxon>Synoicihabitans</taxon>
    </lineage>
</organism>
<name>A0AAF0CN45_9BACT</name>
<keyword evidence="1" id="KW-0472">Membrane</keyword>
<gene>
    <name evidence="2" type="ORF">PXH66_21985</name>
</gene>
<proteinExistence type="predicted"/>
<feature type="transmembrane region" description="Helical" evidence="1">
    <location>
        <begin position="7"/>
        <end position="26"/>
    </location>
</feature>
<dbReference type="Proteomes" id="UP001218638">
    <property type="component" value="Chromosome"/>
</dbReference>
<evidence type="ECO:0000313" key="3">
    <source>
        <dbReference type="Proteomes" id="UP001218638"/>
    </source>
</evidence>
<dbReference type="KEGG" id="slom:PXH66_21985"/>
<accession>A0AAF0CN45</accession>
<keyword evidence="3" id="KW-1185">Reference proteome</keyword>
<sequence length="59" mass="6341">MNNQNILYALIGGAVVALAWIVSIAVSAQAVAIAFTVFVAIAFLALFVQDYRLTDKLLK</sequence>
<evidence type="ECO:0000256" key="1">
    <source>
        <dbReference type="SAM" id="Phobius"/>
    </source>
</evidence>